<evidence type="ECO:0000256" key="3">
    <source>
        <dbReference type="ARBA" id="ARBA00012154"/>
    </source>
</evidence>
<proteinExistence type="inferred from homology"/>
<keyword evidence="11" id="KW-0460">Magnesium</keyword>
<evidence type="ECO:0000256" key="10">
    <source>
        <dbReference type="ARBA" id="ARBA00048567"/>
    </source>
</evidence>
<dbReference type="AlphaFoldDB" id="A0A317ZUP6"/>
<feature type="binding site" evidence="11">
    <location>
        <position position="139"/>
    </location>
    <ligand>
        <name>ATP</name>
        <dbReference type="ChEBI" id="CHEBI:30616"/>
    </ligand>
</feature>
<protein>
    <recommendedName>
        <fullName evidence="3 11">Shikimate kinase</fullName>
        <shortName evidence="11">SK</shortName>
        <ecNumber evidence="3 11">2.7.1.71</ecNumber>
    </recommendedName>
</protein>
<comment type="similarity">
    <text evidence="2 11">Belongs to the shikimate kinase family.</text>
</comment>
<dbReference type="Gene3D" id="3.40.50.300">
    <property type="entry name" value="P-loop containing nucleotide triphosphate hydrolases"/>
    <property type="match status" value="1"/>
</dbReference>
<dbReference type="SUPFAM" id="SSF52540">
    <property type="entry name" value="P-loop containing nucleoside triphosphate hydrolases"/>
    <property type="match status" value="1"/>
</dbReference>
<evidence type="ECO:0000313" key="13">
    <source>
        <dbReference type="Proteomes" id="UP000246722"/>
    </source>
</evidence>
<dbReference type="PANTHER" id="PTHR21087:SF16">
    <property type="entry name" value="SHIKIMATE KINASE 1, CHLOROPLASTIC"/>
    <property type="match status" value="1"/>
</dbReference>
<dbReference type="PROSITE" id="PS01128">
    <property type="entry name" value="SHIKIMATE_KINASE"/>
    <property type="match status" value="1"/>
</dbReference>
<dbReference type="GO" id="GO:0004765">
    <property type="term" value="F:shikimate kinase activity"/>
    <property type="evidence" value="ECO:0007669"/>
    <property type="project" value="UniProtKB-UniRule"/>
</dbReference>
<keyword evidence="5 11" id="KW-0808">Transferase</keyword>
<keyword evidence="6 11" id="KW-0547">Nucleotide-binding</keyword>
<comment type="function">
    <text evidence="11">Catalyzes the specific phosphorylation of the 3-hydroxyl group of shikimic acid using ATP as a cosubstrate.</text>
</comment>
<dbReference type="InterPro" id="IPR000623">
    <property type="entry name" value="Shikimate_kinase/TSH1"/>
</dbReference>
<comment type="subcellular location">
    <subcellularLocation>
        <location evidence="11">Cytoplasm</location>
    </subcellularLocation>
</comment>
<evidence type="ECO:0000256" key="8">
    <source>
        <dbReference type="ARBA" id="ARBA00022840"/>
    </source>
</evidence>
<keyword evidence="8 11" id="KW-0067">ATP-binding</keyword>
<keyword evidence="9 11" id="KW-0057">Aromatic amino acid biosynthesis</keyword>
<evidence type="ECO:0000256" key="7">
    <source>
        <dbReference type="ARBA" id="ARBA00022777"/>
    </source>
</evidence>
<comment type="catalytic activity">
    <reaction evidence="10 11">
        <text>shikimate + ATP = 3-phosphoshikimate + ADP + H(+)</text>
        <dbReference type="Rhea" id="RHEA:13121"/>
        <dbReference type="ChEBI" id="CHEBI:15378"/>
        <dbReference type="ChEBI" id="CHEBI:30616"/>
        <dbReference type="ChEBI" id="CHEBI:36208"/>
        <dbReference type="ChEBI" id="CHEBI:145989"/>
        <dbReference type="ChEBI" id="CHEBI:456216"/>
        <dbReference type="EC" id="2.7.1.71"/>
    </reaction>
</comment>
<dbReference type="InterPro" id="IPR031322">
    <property type="entry name" value="Shikimate/glucono_kinase"/>
</dbReference>
<keyword evidence="11" id="KW-0963">Cytoplasm</keyword>
<evidence type="ECO:0000256" key="1">
    <source>
        <dbReference type="ARBA" id="ARBA00004842"/>
    </source>
</evidence>
<reference evidence="12 13" key="1">
    <citation type="submission" date="2018-05" db="EMBL/GenBank/DDBJ databases">
        <title>Genetic diversity of glacier-inhabiting Cryobacterium bacteria in China and description of Cryobacterium mengkeensis sp. nov. and Arthrobacter glacialis sp. nov.</title>
        <authorList>
            <person name="Liu Q."/>
            <person name="Xin Y.-H."/>
        </authorList>
    </citation>
    <scope>NUCLEOTIDE SEQUENCE [LARGE SCALE GENOMIC DNA]</scope>
    <source>
        <strain evidence="12 13">SK-1</strain>
    </source>
</reference>
<evidence type="ECO:0000313" key="12">
    <source>
        <dbReference type="EMBL" id="PXA68843.1"/>
    </source>
</evidence>
<dbReference type="UniPathway" id="UPA00053">
    <property type="reaction ID" value="UER00088"/>
</dbReference>
<feature type="binding site" evidence="11">
    <location>
        <position position="47"/>
    </location>
    <ligand>
        <name>substrate</name>
    </ligand>
</feature>
<name>A0A317ZUP6_9MICO</name>
<feature type="binding site" evidence="11">
    <location>
        <position position="122"/>
    </location>
    <ligand>
        <name>substrate</name>
    </ligand>
</feature>
<evidence type="ECO:0000256" key="11">
    <source>
        <dbReference type="HAMAP-Rule" id="MF_00109"/>
    </source>
</evidence>
<dbReference type="CDD" id="cd00464">
    <property type="entry name" value="SK"/>
    <property type="match status" value="1"/>
</dbReference>
<dbReference type="Proteomes" id="UP000246722">
    <property type="component" value="Unassembled WGS sequence"/>
</dbReference>
<dbReference type="GO" id="GO:0008652">
    <property type="term" value="P:amino acid biosynthetic process"/>
    <property type="evidence" value="ECO:0007669"/>
    <property type="project" value="UniProtKB-KW"/>
</dbReference>
<dbReference type="GO" id="GO:0005524">
    <property type="term" value="F:ATP binding"/>
    <property type="evidence" value="ECO:0007669"/>
    <property type="project" value="UniProtKB-UniRule"/>
</dbReference>
<dbReference type="GO" id="GO:0009073">
    <property type="term" value="P:aromatic amino acid family biosynthetic process"/>
    <property type="evidence" value="ECO:0007669"/>
    <property type="project" value="UniProtKB-KW"/>
</dbReference>
<dbReference type="PANTHER" id="PTHR21087">
    <property type="entry name" value="SHIKIMATE KINASE"/>
    <property type="match status" value="1"/>
</dbReference>
<dbReference type="EMBL" id="QHLY01000012">
    <property type="protein sequence ID" value="PXA68843.1"/>
    <property type="molecule type" value="Genomic_DNA"/>
</dbReference>
<dbReference type="GO" id="GO:0000287">
    <property type="term" value="F:magnesium ion binding"/>
    <property type="evidence" value="ECO:0007669"/>
    <property type="project" value="UniProtKB-UniRule"/>
</dbReference>
<dbReference type="EC" id="2.7.1.71" evidence="3 11"/>
<accession>A0A317ZUP6</accession>
<feature type="binding site" evidence="11">
    <location>
        <begin position="2"/>
        <end position="7"/>
    </location>
    <ligand>
        <name>ATP</name>
        <dbReference type="ChEBI" id="CHEBI:30616"/>
    </ligand>
</feature>
<keyword evidence="13" id="KW-1185">Reference proteome</keyword>
<comment type="pathway">
    <text evidence="1 11">Metabolic intermediate biosynthesis; chorismate biosynthesis; chorismate from D-erythrose 4-phosphate and phosphoenolpyruvate: step 5/7.</text>
</comment>
<evidence type="ECO:0000256" key="2">
    <source>
        <dbReference type="ARBA" id="ARBA00006997"/>
    </source>
</evidence>
<comment type="caution">
    <text evidence="12">The sequence shown here is derived from an EMBL/GenBank/DDBJ whole genome shotgun (WGS) entry which is preliminary data.</text>
</comment>
<dbReference type="OrthoDB" id="9800332at2"/>
<dbReference type="GO" id="GO:0005829">
    <property type="term" value="C:cytosol"/>
    <property type="evidence" value="ECO:0007669"/>
    <property type="project" value="TreeGrafter"/>
</dbReference>
<evidence type="ECO:0000256" key="6">
    <source>
        <dbReference type="ARBA" id="ARBA00022741"/>
    </source>
</evidence>
<keyword evidence="7 11" id="KW-0418">Kinase</keyword>
<dbReference type="GO" id="GO:0009423">
    <property type="term" value="P:chorismate biosynthetic process"/>
    <property type="evidence" value="ECO:0007669"/>
    <property type="project" value="UniProtKB-UniRule"/>
</dbReference>
<keyword evidence="4 11" id="KW-0028">Amino-acid biosynthesis</keyword>
<gene>
    <name evidence="11" type="primary">aroK</name>
    <name evidence="12" type="ORF">CTB96_13510</name>
</gene>
<dbReference type="InterPro" id="IPR023000">
    <property type="entry name" value="Shikimate_kinase_CS"/>
</dbReference>
<sequence length="156" mass="16890">MASGKSKIGRRVARALRVPFIDTDKDIVAEHGPITEIFAANGEDHFRALERAAVAAALQRSRAVVSLGGGAVLDPASRADLRRATVISLSTTAEAVRNRTKNAKRPLLAAGPDAWQRIYDERRPLYEALASVSFDTSTRPVDAIAADIVKWVRTQS</sequence>
<feature type="binding site" evidence="11">
    <location>
        <position position="6"/>
    </location>
    <ligand>
        <name>Mg(2+)</name>
        <dbReference type="ChEBI" id="CHEBI:18420"/>
    </ligand>
</feature>
<dbReference type="PRINTS" id="PR01100">
    <property type="entry name" value="SHIKIMTKNASE"/>
</dbReference>
<organism evidence="12 13">
    <name type="scientific">Cryobacterium arcticum</name>
    <dbReference type="NCBI Taxonomy" id="670052"/>
    <lineage>
        <taxon>Bacteria</taxon>
        <taxon>Bacillati</taxon>
        <taxon>Actinomycetota</taxon>
        <taxon>Actinomycetes</taxon>
        <taxon>Micrococcales</taxon>
        <taxon>Microbacteriaceae</taxon>
        <taxon>Cryobacterium</taxon>
    </lineage>
</organism>
<feature type="binding site" evidence="11">
    <location>
        <position position="24"/>
    </location>
    <ligand>
        <name>substrate</name>
    </ligand>
</feature>
<dbReference type="Pfam" id="PF01202">
    <property type="entry name" value="SKI"/>
    <property type="match status" value="1"/>
</dbReference>
<comment type="subunit">
    <text evidence="11">Monomer.</text>
</comment>
<feature type="binding site" evidence="11">
    <location>
        <position position="69"/>
    </location>
    <ligand>
        <name>substrate</name>
    </ligand>
</feature>
<evidence type="ECO:0000256" key="4">
    <source>
        <dbReference type="ARBA" id="ARBA00022605"/>
    </source>
</evidence>
<dbReference type="HAMAP" id="MF_00109">
    <property type="entry name" value="Shikimate_kinase"/>
    <property type="match status" value="1"/>
</dbReference>
<comment type="cofactor">
    <cofactor evidence="11">
        <name>Mg(2+)</name>
        <dbReference type="ChEBI" id="CHEBI:18420"/>
    </cofactor>
    <text evidence="11">Binds 1 Mg(2+) ion per subunit.</text>
</comment>
<evidence type="ECO:0000256" key="9">
    <source>
        <dbReference type="ARBA" id="ARBA00023141"/>
    </source>
</evidence>
<feature type="binding site" evidence="11">
    <location>
        <position position="105"/>
    </location>
    <ligand>
        <name>ATP</name>
        <dbReference type="ChEBI" id="CHEBI:30616"/>
    </ligand>
</feature>
<evidence type="ECO:0000256" key="5">
    <source>
        <dbReference type="ARBA" id="ARBA00022679"/>
    </source>
</evidence>
<dbReference type="InterPro" id="IPR027417">
    <property type="entry name" value="P-loop_NTPase"/>
</dbReference>
<keyword evidence="11" id="KW-0479">Metal-binding</keyword>